<evidence type="ECO:0000256" key="7">
    <source>
        <dbReference type="ARBA" id="ARBA00022692"/>
    </source>
</evidence>
<evidence type="ECO:0000256" key="4">
    <source>
        <dbReference type="ARBA" id="ARBA00022475"/>
    </source>
</evidence>
<evidence type="ECO:0000313" key="18">
    <source>
        <dbReference type="Proteomes" id="UP001139347"/>
    </source>
</evidence>
<keyword evidence="11 14" id="KW-1133">Transmembrane helix</keyword>
<feature type="transmembrane region" description="Helical" evidence="14">
    <location>
        <begin position="7"/>
        <end position="30"/>
    </location>
</feature>
<dbReference type="InterPro" id="IPR003661">
    <property type="entry name" value="HisK_dim/P_dom"/>
</dbReference>
<evidence type="ECO:0000256" key="1">
    <source>
        <dbReference type="ARBA" id="ARBA00000085"/>
    </source>
</evidence>
<dbReference type="Pfam" id="PF02518">
    <property type="entry name" value="HATPase_c"/>
    <property type="match status" value="1"/>
</dbReference>
<dbReference type="InterPro" id="IPR036097">
    <property type="entry name" value="HisK_dim/P_sf"/>
</dbReference>
<dbReference type="PANTHER" id="PTHR45528">
    <property type="entry name" value="SENSOR HISTIDINE KINASE CPXA"/>
    <property type="match status" value="1"/>
</dbReference>
<keyword evidence="8" id="KW-0547">Nucleotide-binding</keyword>
<dbReference type="CDD" id="cd00075">
    <property type="entry name" value="HATPase"/>
    <property type="match status" value="1"/>
</dbReference>
<dbReference type="FunFam" id="3.30.565.10:FF:000006">
    <property type="entry name" value="Sensor histidine kinase WalK"/>
    <property type="match status" value="1"/>
</dbReference>
<dbReference type="AlphaFoldDB" id="A0A9X1WTB6"/>
<dbReference type="SUPFAM" id="SSF47384">
    <property type="entry name" value="Homodimeric domain of signal transducing histidine kinase"/>
    <property type="match status" value="1"/>
</dbReference>
<keyword evidence="18" id="KW-1185">Reference proteome</keyword>
<accession>A0A9X1WTB6</accession>
<dbReference type="Gene3D" id="3.30.565.10">
    <property type="entry name" value="Histidine kinase-like ATPase, C-terminal domain"/>
    <property type="match status" value="1"/>
</dbReference>
<keyword evidence="13 14" id="KW-0472">Membrane</keyword>
<evidence type="ECO:0000256" key="14">
    <source>
        <dbReference type="SAM" id="Phobius"/>
    </source>
</evidence>
<dbReference type="SMART" id="SM00304">
    <property type="entry name" value="HAMP"/>
    <property type="match status" value="1"/>
</dbReference>
<name>A0A9X1WTB6_9BACL</name>
<dbReference type="InterPro" id="IPR036890">
    <property type="entry name" value="HATPase_C_sf"/>
</dbReference>
<dbReference type="EC" id="2.7.13.3" evidence="3"/>
<dbReference type="RefSeq" id="WP_244727107.1">
    <property type="nucleotide sequence ID" value="NZ_JALIRP010000007.1"/>
</dbReference>
<evidence type="ECO:0000256" key="8">
    <source>
        <dbReference type="ARBA" id="ARBA00022741"/>
    </source>
</evidence>
<feature type="domain" description="HAMP" evidence="16">
    <location>
        <begin position="174"/>
        <end position="228"/>
    </location>
</feature>
<reference evidence="17" key="1">
    <citation type="submission" date="2022-04" db="EMBL/GenBank/DDBJ databases">
        <title>Paenibacillus mangrovi sp. nov., a novel endophytic bacterium isolated from bark of Kandelia candel.</title>
        <authorList>
            <person name="Tuo L."/>
        </authorList>
    </citation>
    <scope>NUCLEOTIDE SEQUENCE</scope>
    <source>
        <strain evidence="17">KQZ6P-2</strain>
    </source>
</reference>
<evidence type="ECO:0000256" key="11">
    <source>
        <dbReference type="ARBA" id="ARBA00022989"/>
    </source>
</evidence>
<dbReference type="GO" id="GO:0005886">
    <property type="term" value="C:plasma membrane"/>
    <property type="evidence" value="ECO:0007669"/>
    <property type="project" value="UniProtKB-SubCell"/>
</dbReference>
<evidence type="ECO:0000259" key="15">
    <source>
        <dbReference type="PROSITE" id="PS50109"/>
    </source>
</evidence>
<proteinExistence type="predicted"/>
<feature type="domain" description="Histidine kinase" evidence="15">
    <location>
        <begin position="236"/>
        <end position="448"/>
    </location>
</feature>
<dbReference type="SMART" id="SM00388">
    <property type="entry name" value="HisKA"/>
    <property type="match status" value="1"/>
</dbReference>
<sequence length="454" mass="51501">MKLRTKITLLTTSLLIVILLCVDVAVYLLFIRTATQNEVEQLHDKWEPIAEKTGVEAVQNAKVDLSSYLTEDMMIRIFDAQSRLIHEYRNGANYSLSDITFDPNIYSTLANIDDRKILIVHLPMMSGSERIGTFEISEKWDTLDTNMEILVSILTFSTIGAIIACIFGGILISRTIVKPIASSIQTMQEIESSLLFKKIPVRGNSNAELYKMTETFNRMIDRLEESFVRQQQFVSDASHELNTTVTIVQGYASMLRRWGNQDKEIQNEAVNSIFEETKRMRIMTQQLLDLASFQHGVPLKFEKFDLAECCSEVISNLKQLYPRDIKLYNPQRKLNLYADRTKIKQLLLILGDNALKYSSETVEFHISSEEGNAVIYVKDYGIGIPADEVHHVFERFYRVDSSRHRKTGGTGLGLPIAKSIAQEHQGSISIVSTEGAGTEVKVEIPMDLIERSAK</sequence>
<dbReference type="InterPro" id="IPR004358">
    <property type="entry name" value="Sig_transdc_His_kin-like_C"/>
</dbReference>
<dbReference type="GO" id="GO:0005524">
    <property type="term" value="F:ATP binding"/>
    <property type="evidence" value="ECO:0007669"/>
    <property type="project" value="UniProtKB-KW"/>
</dbReference>
<evidence type="ECO:0000256" key="6">
    <source>
        <dbReference type="ARBA" id="ARBA00022679"/>
    </source>
</evidence>
<feature type="transmembrane region" description="Helical" evidence="14">
    <location>
        <begin position="149"/>
        <end position="172"/>
    </location>
</feature>
<evidence type="ECO:0000256" key="13">
    <source>
        <dbReference type="ARBA" id="ARBA00023136"/>
    </source>
</evidence>
<dbReference type="Pfam" id="PF00512">
    <property type="entry name" value="HisKA"/>
    <property type="match status" value="1"/>
</dbReference>
<dbReference type="PROSITE" id="PS50885">
    <property type="entry name" value="HAMP"/>
    <property type="match status" value="1"/>
</dbReference>
<keyword evidence="6" id="KW-0808">Transferase</keyword>
<evidence type="ECO:0000256" key="12">
    <source>
        <dbReference type="ARBA" id="ARBA00023012"/>
    </source>
</evidence>
<evidence type="ECO:0000313" key="17">
    <source>
        <dbReference type="EMBL" id="MCJ8013540.1"/>
    </source>
</evidence>
<gene>
    <name evidence="17" type="ORF">MUG84_17600</name>
</gene>
<keyword evidence="5" id="KW-0597">Phosphoprotein</keyword>
<dbReference type="PANTHER" id="PTHR45528:SF1">
    <property type="entry name" value="SENSOR HISTIDINE KINASE CPXA"/>
    <property type="match status" value="1"/>
</dbReference>
<dbReference type="GO" id="GO:0000155">
    <property type="term" value="F:phosphorelay sensor kinase activity"/>
    <property type="evidence" value="ECO:0007669"/>
    <property type="project" value="InterPro"/>
</dbReference>
<comment type="caution">
    <text evidence="17">The sequence shown here is derived from an EMBL/GenBank/DDBJ whole genome shotgun (WGS) entry which is preliminary data.</text>
</comment>
<keyword evidence="9 17" id="KW-0418">Kinase</keyword>
<dbReference type="Gene3D" id="6.10.340.10">
    <property type="match status" value="1"/>
</dbReference>
<evidence type="ECO:0000256" key="10">
    <source>
        <dbReference type="ARBA" id="ARBA00022840"/>
    </source>
</evidence>
<keyword evidence="12" id="KW-0902">Two-component regulatory system</keyword>
<dbReference type="SMART" id="SM00387">
    <property type="entry name" value="HATPase_c"/>
    <property type="match status" value="1"/>
</dbReference>
<dbReference type="SUPFAM" id="SSF55874">
    <property type="entry name" value="ATPase domain of HSP90 chaperone/DNA topoisomerase II/histidine kinase"/>
    <property type="match status" value="1"/>
</dbReference>
<dbReference type="CDD" id="cd06225">
    <property type="entry name" value="HAMP"/>
    <property type="match status" value="1"/>
</dbReference>
<organism evidence="17 18">
    <name type="scientific">Paenibacillus mangrovi</name>
    <dbReference type="NCBI Taxonomy" id="2931978"/>
    <lineage>
        <taxon>Bacteria</taxon>
        <taxon>Bacillati</taxon>
        <taxon>Bacillota</taxon>
        <taxon>Bacilli</taxon>
        <taxon>Bacillales</taxon>
        <taxon>Paenibacillaceae</taxon>
        <taxon>Paenibacillus</taxon>
    </lineage>
</organism>
<keyword evidence="4" id="KW-1003">Cell membrane</keyword>
<dbReference type="InterPro" id="IPR005467">
    <property type="entry name" value="His_kinase_dom"/>
</dbReference>
<dbReference type="InterPro" id="IPR003660">
    <property type="entry name" value="HAMP_dom"/>
</dbReference>
<evidence type="ECO:0000256" key="9">
    <source>
        <dbReference type="ARBA" id="ARBA00022777"/>
    </source>
</evidence>
<dbReference type="CDD" id="cd00082">
    <property type="entry name" value="HisKA"/>
    <property type="match status" value="1"/>
</dbReference>
<evidence type="ECO:0000259" key="16">
    <source>
        <dbReference type="PROSITE" id="PS50885"/>
    </source>
</evidence>
<keyword evidence="10" id="KW-0067">ATP-binding</keyword>
<evidence type="ECO:0000256" key="3">
    <source>
        <dbReference type="ARBA" id="ARBA00012438"/>
    </source>
</evidence>
<evidence type="ECO:0000256" key="5">
    <source>
        <dbReference type="ARBA" id="ARBA00022553"/>
    </source>
</evidence>
<dbReference type="Proteomes" id="UP001139347">
    <property type="component" value="Unassembled WGS sequence"/>
</dbReference>
<dbReference type="Gene3D" id="1.10.287.130">
    <property type="match status" value="1"/>
</dbReference>
<dbReference type="InterPro" id="IPR050398">
    <property type="entry name" value="HssS/ArlS-like"/>
</dbReference>
<dbReference type="PRINTS" id="PR00344">
    <property type="entry name" value="BCTRLSENSOR"/>
</dbReference>
<keyword evidence="7 14" id="KW-0812">Transmembrane</keyword>
<comment type="subcellular location">
    <subcellularLocation>
        <location evidence="2">Cell membrane</location>
        <topology evidence="2">Multi-pass membrane protein</topology>
    </subcellularLocation>
</comment>
<protein>
    <recommendedName>
        <fullName evidence="3">histidine kinase</fullName>
        <ecNumber evidence="3">2.7.13.3</ecNumber>
    </recommendedName>
</protein>
<evidence type="ECO:0000256" key="2">
    <source>
        <dbReference type="ARBA" id="ARBA00004651"/>
    </source>
</evidence>
<dbReference type="InterPro" id="IPR003594">
    <property type="entry name" value="HATPase_dom"/>
</dbReference>
<dbReference type="EMBL" id="JALIRP010000007">
    <property type="protein sequence ID" value="MCJ8013540.1"/>
    <property type="molecule type" value="Genomic_DNA"/>
</dbReference>
<dbReference type="PROSITE" id="PS50109">
    <property type="entry name" value="HIS_KIN"/>
    <property type="match status" value="1"/>
</dbReference>
<comment type="catalytic activity">
    <reaction evidence="1">
        <text>ATP + protein L-histidine = ADP + protein N-phospho-L-histidine.</text>
        <dbReference type="EC" id="2.7.13.3"/>
    </reaction>
</comment>